<dbReference type="PANTHER" id="PTHR36834">
    <property type="entry name" value="MEMBRANE PROTEIN-RELATED"/>
    <property type="match status" value="1"/>
</dbReference>
<dbReference type="RefSeq" id="WP_016264353.1">
    <property type="nucleotide sequence ID" value="NZ_BJLN01000013.1"/>
</dbReference>
<dbReference type="InterPro" id="IPR021192">
    <property type="entry name" value="UCP031578_Vanz/RDD"/>
</dbReference>
<dbReference type="InterPro" id="IPR053150">
    <property type="entry name" value="Teicoplanin_resist-assoc"/>
</dbReference>
<accession>A0A094XYS6</accession>
<evidence type="ECO:0000313" key="2">
    <source>
        <dbReference type="EMBL" id="SPE21498.1"/>
    </source>
</evidence>
<dbReference type="Pfam" id="PF04892">
    <property type="entry name" value="VanZ"/>
    <property type="match status" value="1"/>
</dbReference>
<evidence type="ECO:0000259" key="1">
    <source>
        <dbReference type="Pfam" id="PF04892"/>
    </source>
</evidence>
<dbReference type="PANTHER" id="PTHR36834:SF1">
    <property type="entry name" value="INTEGRAL MEMBRANE PROTEIN"/>
    <property type="match status" value="1"/>
</dbReference>
<dbReference type="AlphaFoldDB" id="A0A094XYS6"/>
<gene>
    <name evidence="2" type="ORF">LAS9267_01381</name>
</gene>
<organism evidence="2 3">
    <name type="scientific">Latilactobacillus sakei</name>
    <name type="common">Lactobacillus sakei</name>
    <dbReference type="NCBI Taxonomy" id="1599"/>
    <lineage>
        <taxon>Bacteria</taxon>
        <taxon>Bacillati</taxon>
        <taxon>Bacillota</taxon>
        <taxon>Bacilli</taxon>
        <taxon>Lactobacillales</taxon>
        <taxon>Lactobacillaceae</taxon>
        <taxon>Latilactobacillus</taxon>
    </lineage>
</organism>
<protein>
    <submittedName>
        <fullName evidence="2">VanZ like family protein</fullName>
    </submittedName>
</protein>
<feature type="domain" description="VanZ-like" evidence="1">
    <location>
        <begin position="47"/>
        <end position="190"/>
    </location>
</feature>
<sequence>MLYLDNIITAATVFPFVAIALTIPVLIYHYRRFGALTFWRSLVIYSFIFYLLAAYCLIILPLPPKSVVAHLTTPRYNLVPFTFVREFINTTHWVWNQPATYLATLKQAATIQPLFNIVLTIPFGVYLRYFFRTSFKQTLLLSFGLTLFFELTQLSGLYGIYPRPYRLFDVDDLLLNTSGGLIGFGLAPLLTYFLPTRDALDQAAYINGQKVGYLRRLLALGIDYCLLTLIGIIVTAIWRLLKLPTFGNDVFYYCLENGLYFVLLPVLWRGQTPGKALLRLKITAENAIAWRIFSRQFLLFFIILPSFQLWRITIDALVASGQTHLDIYLLLGGLAALPPVLFTGNFLLSWLFKKPQLFYEKLTKTQEMSLVQPQGEHPLKNN</sequence>
<name>A0A094XYS6_LATSK</name>
<dbReference type="InterPro" id="IPR006976">
    <property type="entry name" value="VanZ-like"/>
</dbReference>
<comment type="caution">
    <text evidence="2">The sequence shown here is derived from an EMBL/GenBank/DDBJ whole genome shotgun (WGS) entry which is preliminary data.</text>
</comment>
<dbReference type="EMBL" id="OKRC01000006">
    <property type="protein sequence ID" value="SPE21498.1"/>
    <property type="molecule type" value="Genomic_DNA"/>
</dbReference>
<evidence type="ECO:0000313" key="3">
    <source>
        <dbReference type="Proteomes" id="UP000239650"/>
    </source>
</evidence>
<dbReference type="Proteomes" id="UP000239650">
    <property type="component" value="Unassembled WGS sequence"/>
</dbReference>
<reference evidence="2 3" key="1">
    <citation type="submission" date="2018-02" db="EMBL/GenBank/DDBJ databases">
        <authorList>
            <person name="Rodrigo-Torres L."/>
            <person name="Arahal R. D."/>
            <person name="Lucena T."/>
        </authorList>
    </citation>
    <scope>NUCLEOTIDE SEQUENCE [LARGE SCALE GENOMIC DNA]</scope>
    <source>
        <strain evidence="2 3">CECT 9267</strain>
    </source>
</reference>
<proteinExistence type="predicted"/>
<dbReference type="GeneID" id="57132881"/>
<dbReference type="PIRSF" id="PIRSF031578">
    <property type="entry name" value="Uncharacterised_Vanz_RDD-cont"/>
    <property type="match status" value="1"/>
</dbReference>